<keyword evidence="2" id="KW-1133">Transmembrane helix</keyword>
<name>A0A4R5KJJ6_9MICC</name>
<feature type="signal peptide" evidence="3">
    <location>
        <begin position="1"/>
        <end position="24"/>
    </location>
</feature>
<feature type="chain" id="PRO_5020754750" evidence="3">
    <location>
        <begin position="25"/>
        <end position="275"/>
    </location>
</feature>
<dbReference type="Proteomes" id="UP000295511">
    <property type="component" value="Unassembled WGS sequence"/>
</dbReference>
<feature type="transmembrane region" description="Helical" evidence="2">
    <location>
        <begin position="244"/>
        <end position="264"/>
    </location>
</feature>
<proteinExistence type="predicted"/>
<accession>A0A4R5KJJ6</accession>
<dbReference type="OrthoDB" id="4954986at2"/>
<feature type="region of interest" description="Disordered" evidence="1">
    <location>
        <begin position="97"/>
        <end position="183"/>
    </location>
</feature>
<evidence type="ECO:0000313" key="4">
    <source>
        <dbReference type="EMBL" id="TDF95681.1"/>
    </source>
</evidence>
<dbReference type="AlphaFoldDB" id="A0A4R5KJJ6"/>
<keyword evidence="2" id="KW-0812">Transmembrane</keyword>
<sequence length="275" mass="26689">MKRTIATLGVVGLGLLGAAVSANAAPTDKITICHATHSAAHPYVELTIDLSALSGHAGDANDIIPANSGNILPNGQNLTPENIAILNAGCKLADPPVVSPPVTSPPATTPPVDPPATTPPVDPPATTPPVDPPATTPPVDPPATTPPATTPPVDPPATTPPESTPPASTPPGDQSVPVTPVVPPVAAPAPEAAVPGAAPVSVSAPVAATPAPAGGAPAVSPTAPITNVGYNVQTAVGARPGAGIPAWLAGLTGLFGAVAAFVIAKSGMRSRKAHR</sequence>
<organism evidence="4 5">
    <name type="scientific">Arthrobacter terricola</name>
    <dbReference type="NCBI Taxonomy" id="2547396"/>
    <lineage>
        <taxon>Bacteria</taxon>
        <taxon>Bacillati</taxon>
        <taxon>Actinomycetota</taxon>
        <taxon>Actinomycetes</taxon>
        <taxon>Micrococcales</taxon>
        <taxon>Micrococcaceae</taxon>
        <taxon>Arthrobacter</taxon>
    </lineage>
</organism>
<keyword evidence="5" id="KW-1185">Reference proteome</keyword>
<keyword evidence="2" id="KW-0472">Membrane</keyword>
<evidence type="ECO:0000256" key="3">
    <source>
        <dbReference type="SAM" id="SignalP"/>
    </source>
</evidence>
<gene>
    <name evidence="4" type="ORF">E1809_11715</name>
</gene>
<evidence type="ECO:0000256" key="2">
    <source>
        <dbReference type="SAM" id="Phobius"/>
    </source>
</evidence>
<feature type="compositionally biased region" description="Pro residues" evidence="1">
    <location>
        <begin position="97"/>
        <end position="169"/>
    </location>
</feature>
<dbReference type="PRINTS" id="PR01217">
    <property type="entry name" value="PRICHEXTENSN"/>
</dbReference>
<keyword evidence="3" id="KW-0732">Signal</keyword>
<evidence type="ECO:0000256" key="1">
    <source>
        <dbReference type="SAM" id="MobiDB-lite"/>
    </source>
</evidence>
<dbReference type="RefSeq" id="WP_133204412.1">
    <property type="nucleotide sequence ID" value="NZ_SMRU01000012.1"/>
</dbReference>
<comment type="caution">
    <text evidence="4">The sequence shown here is derived from an EMBL/GenBank/DDBJ whole genome shotgun (WGS) entry which is preliminary data.</text>
</comment>
<protein>
    <submittedName>
        <fullName evidence="4">Uncharacterized protein</fullName>
    </submittedName>
</protein>
<dbReference type="EMBL" id="SMRU01000012">
    <property type="protein sequence ID" value="TDF95681.1"/>
    <property type="molecule type" value="Genomic_DNA"/>
</dbReference>
<evidence type="ECO:0000313" key="5">
    <source>
        <dbReference type="Proteomes" id="UP000295511"/>
    </source>
</evidence>
<reference evidence="4 5" key="1">
    <citation type="submission" date="2019-03" db="EMBL/GenBank/DDBJ databases">
        <title>Whole genome sequence of Arthrobacter sp JH1-1.</title>
        <authorList>
            <person name="Trinh H.N."/>
        </authorList>
    </citation>
    <scope>NUCLEOTIDE SEQUENCE [LARGE SCALE GENOMIC DNA]</scope>
    <source>
        <strain evidence="4 5">JH1-1</strain>
    </source>
</reference>